<dbReference type="EMBL" id="JAINUG010000133">
    <property type="protein sequence ID" value="KAJ8393788.1"/>
    <property type="molecule type" value="Genomic_DNA"/>
</dbReference>
<keyword evidence="3" id="KW-1185">Reference proteome</keyword>
<feature type="region of interest" description="Disordered" evidence="1">
    <location>
        <begin position="68"/>
        <end position="148"/>
    </location>
</feature>
<feature type="region of interest" description="Disordered" evidence="1">
    <location>
        <begin position="1"/>
        <end position="52"/>
    </location>
</feature>
<protein>
    <submittedName>
        <fullName evidence="2">Uncharacterized protein</fullName>
    </submittedName>
</protein>
<comment type="caution">
    <text evidence="2">The sequence shown here is derived from an EMBL/GenBank/DDBJ whole genome shotgun (WGS) entry which is preliminary data.</text>
</comment>
<evidence type="ECO:0000313" key="3">
    <source>
        <dbReference type="Proteomes" id="UP001221898"/>
    </source>
</evidence>
<gene>
    <name evidence="2" type="ORF">AAFF_G00057030</name>
</gene>
<dbReference type="Proteomes" id="UP001221898">
    <property type="component" value="Unassembled WGS sequence"/>
</dbReference>
<proteinExistence type="predicted"/>
<sequence length="148" mass="16085">MMEVGEGASAGGSEEQREESSRKRQSSGSRYRKGTSPAHDRREFFSHSLFLPPRLEWNRNKRSLVTAIRRPSISPSGGNMTESNLDVTVRTRSPAVRRSSTALPRPDQPLSDTGDQQGRGDSVNLRRSGEEGGGERAAATLTSGLSSL</sequence>
<organism evidence="2 3">
    <name type="scientific">Aldrovandia affinis</name>
    <dbReference type="NCBI Taxonomy" id="143900"/>
    <lineage>
        <taxon>Eukaryota</taxon>
        <taxon>Metazoa</taxon>
        <taxon>Chordata</taxon>
        <taxon>Craniata</taxon>
        <taxon>Vertebrata</taxon>
        <taxon>Euteleostomi</taxon>
        <taxon>Actinopterygii</taxon>
        <taxon>Neopterygii</taxon>
        <taxon>Teleostei</taxon>
        <taxon>Notacanthiformes</taxon>
        <taxon>Halosauridae</taxon>
        <taxon>Aldrovandia</taxon>
    </lineage>
</organism>
<accession>A0AAD7S0M3</accession>
<reference evidence="2" key="1">
    <citation type="journal article" date="2023" name="Science">
        <title>Genome structures resolve the early diversification of teleost fishes.</title>
        <authorList>
            <person name="Parey E."/>
            <person name="Louis A."/>
            <person name="Montfort J."/>
            <person name="Bouchez O."/>
            <person name="Roques C."/>
            <person name="Iampietro C."/>
            <person name="Lluch J."/>
            <person name="Castinel A."/>
            <person name="Donnadieu C."/>
            <person name="Desvignes T."/>
            <person name="Floi Bucao C."/>
            <person name="Jouanno E."/>
            <person name="Wen M."/>
            <person name="Mejri S."/>
            <person name="Dirks R."/>
            <person name="Jansen H."/>
            <person name="Henkel C."/>
            <person name="Chen W.J."/>
            <person name="Zahm M."/>
            <person name="Cabau C."/>
            <person name="Klopp C."/>
            <person name="Thompson A.W."/>
            <person name="Robinson-Rechavi M."/>
            <person name="Braasch I."/>
            <person name="Lecointre G."/>
            <person name="Bobe J."/>
            <person name="Postlethwait J.H."/>
            <person name="Berthelot C."/>
            <person name="Roest Crollius H."/>
            <person name="Guiguen Y."/>
        </authorList>
    </citation>
    <scope>NUCLEOTIDE SEQUENCE</scope>
    <source>
        <strain evidence="2">NC1722</strain>
    </source>
</reference>
<feature type="compositionally biased region" description="Low complexity" evidence="1">
    <location>
        <begin position="1"/>
        <end position="13"/>
    </location>
</feature>
<name>A0AAD7S0M3_9TELE</name>
<feature type="compositionally biased region" description="Polar residues" evidence="1">
    <location>
        <begin position="73"/>
        <end position="86"/>
    </location>
</feature>
<dbReference type="AlphaFoldDB" id="A0AAD7S0M3"/>
<evidence type="ECO:0000313" key="2">
    <source>
        <dbReference type="EMBL" id="KAJ8393788.1"/>
    </source>
</evidence>
<evidence type="ECO:0000256" key="1">
    <source>
        <dbReference type="SAM" id="MobiDB-lite"/>
    </source>
</evidence>